<dbReference type="Proteomes" id="UP000309561">
    <property type="component" value="Unassembled WGS sequence"/>
</dbReference>
<gene>
    <name evidence="2" type="ORF">FCU45_02675</name>
</gene>
<keyword evidence="3" id="KW-1185">Reference proteome</keyword>
<sequence>MNILKGDIVSIKESDSLMLVFMEVEGHIFNSLLLENSDENRLEVGMDVHLIFKETEVTLATTDSIVSERNSFVSKITHIENGKVLANIRLDFLGHDINALITKGALHGLKCKVGDEFQWIVKASEVTLQTL</sequence>
<evidence type="ECO:0000259" key="1">
    <source>
        <dbReference type="Pfam" id="PF03459"/>
    </source>
</evidence>
<name>A0A4U2Z7J3_9BACT</name>
<accession>A0A4U2Z7J3</accession>
<dbReference type="RefSeq" id="WP_137012033.1">
    <property type="nucleotide sequence ID" value="NZ_SZPX01000002.1"/>
</dbReference>
<organism evidence="2 3">
    <name type="scientific">Sulfurimonas crateris</name>
    <dbReference type="NCBI Taxonomy" id="2574727"/>
    <lineage>
        <taxon>Bacteria</taxon>
        <taxon>Pseudomonadati</taxon>
        <taxon>Campylobacterota</taxon>
        <taxon>Epsilonproteobacteria</taxon>
        <taxon>Campylobacterales</taxon>
        <taxon>Sulfurimonadaceae</taxon>
        <taxon>Sulfurimonas</taxon>
    </lineage>
</organism>
<feature type="domain" description="Transport-associated OB type 1" evidence="1">
    <location>
        <begin position="67"/>
        <end position="128"/>
    </location>
</feature>
<dbReference type="OrthoDB" id="5324362at2"/>
<dbReference type="InterPro" id="IPR005116">
    <property type="entry name" value="Transp-assoc_OB_typ1"/>
</dbReference>
<evidence type="ECO:0000313" key="3">
    <source>
        <dbReference type="Proteomes" id="UP000309561"/>
    </source>
</evidence>
<dbReference type="AlphaFoldDB" id="A0A4U2Z7J3"/>
<comment type="caution">
    <text evidence="2">The sequence shown here is derived from an EMBL/GenBank/DDBJ whole genome shotgun (WGS) entry which is preliminary data.</text>
</comment>
<dbReference type="Pfam" id="PF03459">
    <property type="entry name" value="TOBE"/>
    <property type="match status" value="1"/>
</dbReference>
<dbReference type="Gene3D" id="2.40.50.100">
    <property type="match status" value="2"/>
</dbReference>
<dbReference type="EMBL" id="SZPX01000002">
    <property type="protein sequence ID" value="TKI70209.1"/>
    <property type="molecule type" value="Genomic_DNA"/>
</dbReference>
<dbReference type="SUPFAM" id="SSF50331">
    <property type="entry name" value="MOP-like"/>
    <property type="match status" value="1"/>
</dbReference>
<protein>
    <recommendedName>
        <fullName evidence="1">Transport-associated OB type 1 domain-containing protein</fullName>
    </recommendedName>
</protein>
<evidence type="ECO:0000313" key="2">
    <source>
        <dbReference type="EMBL" id="TKI70209.1"/>
    </source>
</evidence>
<proteinExistence type="predicted"/>
<dbReference type="InterPro" id="IPR008995">
    <property type="entry name" value="Mo/tungstate-bd_C_term_dom"/>
</dbReference>
<reference evidence="2 3" key="1">
    <citation type="submission" date="2019-04" db="EMBL/GenBank/DDBJ databases">
        <title>Sulfurimonas crateris sp. nov. a facultative anaerobic sulfur-oxidizing chemolithautotrophic bacterium isolated from a terrestrial mud vulcano.</title>
        <authorList>
            <person name="Ratnikova N.M."/>
            <person name="Slobodkin A.I."/>
            <person name="Merkel A.Y."/>
            <person name="Novikov A."/>
            <person name="Bonch-Osmolovskaya E.A."/>
            <person name="Slobodkina G.B."/>
        </authorList>
    </citation>
    <scope>NUCLEOTIDE SEQUENCE [LARGE SCALE GENOMIC DNA]</scope>
    <source>
        <strain evidence="2 3">SN118</strain>
    </source>
</reference>